<accession>A0A0K2TB01</accession>
<dbReference type="AlphaFoldDB" id="A0A0K2TB01"/>
<sequence length="54" mass="6778">MCQIYYYQMYFPGSFGAKYHKQSHDTYLSFWTTKRFFKFLKIRHVIYSPFIYKA</sequence>
<dbReference type="EMBL" id="HACA01005386">
    <property type="protein sequence ID" value="CDW22747.1"/>
    <property type="molecule type" value="Transcribed_RNA"/>
</dbReference>
<organism evidence="1">
    <name type="scientific">Lepeophtheirus salmonis</name>
    <name type="common">Salmon louse</name>
    <name type="synonym">Caligus salmonis</name>
    <dbReference type="NCBI Taxonomy" id="72036"/>
    <lineage>
        <taxon>Eukaryota</taxon>
        <taxon>Metazoa</taxon>
        <taxon>Ecdysozoa</taxon>
        <taxon>Arthropoda</taxon>
        <taxon>Crustacea</taxon>
        <taxon>Multicrustacea</taxon>
        <taxon>Hexanauplia</taxon>
        <taxon>Copepoda</taxon>
        <taxon>Siphonostomatoida</taxon>
        <taxon>Caligidae</taxon>
        <taxon>Lepeophtheirus</taxon>
    </lineage>
</organism>
<evidence type="ECO:0000313" key="1">
    <source>
        <dbReference type="EMBL" id="CDW22747.1"/>
    </source>
</evidence>
<name>A0A0K2TB01_LEPSM</name>
<protein>
    <submittedName>
        <fullName evidence="1">Uncharacterized protein</fullName>
    </submittedName>
</protein>
<reference evidence="1" key="1">
    <citation type="submission" date="2014-05" db="EMBL/GenBank/DDBJ databases">
        <authorList>
            <person name="Chronopoulou M."/>
        </authorList>
    </citation>
    <scope>NUCLEOTIDE SEQUENCE</scope>
    <source>
        <tissue evidence="1">Whole organism</tissue>
    </source>
</reference>
<proteinExistence type="predicted"/>